<dbReference type="EMBL" id="CP068053">
    <property type="protein sequence ID" value="QQT02483.1"/>
    <property type="molecule type" value="Genomic_DNA"/>
</dbReference>
<evidence type="ECO:0000313" key="3">
    <source>
        <dbReference type="Proteomes" id="UP000595254"/>
    </source>
</evidence>
<keyword evidence="1" id="KW-0812">Transmembrane</keyword>
<dbReference type="AlphaFoldDB" id="A0A974NRL0"/>
<evidence type="ECO:0000313" key="2">
    <source>
        <dbReference type="EMBL" id="QQT02483.1"/>
    </source>
</evidence>
<sequence length="86" mass="9914">MEYIILGVLLVIIFMLYDKLTKLEMRFKSMKATLDQIALQVEIPEHPINDELRKLLKEGKDVQAVKKAREVLGLSLLEAKQYVDAL</sequence>
<organism evidence="2 3">
    <name type="scientific">Peribacillus psychrosaccharolyticus</name>
    <name type="common">Bacillus psychrosaccharolyticus</name>
    <dbReference type="NCBI Taxonomy" id="1407"/>
    <lineage>
        <taxon>Bacteria</taxon>
        <taxon>Bacillati</taxon>
        <taxon>Bacillota</taxon>
        <taxon>Bacilli</taxon>
        <taxon>Bacillales</taxon>
        <taxon>Bacillaceae</taxon>
        <taxon>Peribacillus</taxon>
    </lineage>
</organism>
<proteinExistence type="predicted"/>
<gene>
    <name evidence="2" type="ORF">I6J18_01365</name>
</gene>
<protein>
    <recommendedName>
        <fullName evidence="4">Ribosomal protein L7/L12 C-terminal domain-containing protein</fullName>
    </recommendedName>
</protein>
<evidence type="ECO:0000256" key="1">
    <source>
        <dbReference type="SAM" id="Phobius"/>
    </source>
</evidence>
<dbReference type="RefSeq" id="WP_040373324.1">
    <property type="nucleotide sequence ID" value="NZ_JARMSH010000004.1"/>
</dbReference>
<dbReference type="Gene3D" id="3.30.1390.10">
    <property type="match status" value="1"/>
</dbReference>
<name>A0A974NRL0_PERPY</name>
<reference evidence="2 3" key="1">
    <citation type="submission" date="2021-01" db="EMBL/GenBank/DDBJ databases">
        <title>FDA dAtabase for Regulatory Grade micrObial Sequences (FDA-ARGOS): Supporting development and validation of Infectious Disease Dx tests.</title>
        <authorList>
            <person name="Nelson B."/>
            <person name="Plummer A."/>
            <person name="Tallon L."/>
            <person name="Sadzewicz L."/>
            <person name="Zhao X."/>
            <person name="Boylan J."/>
            <person name="Ott S."/>
            <person name="Bowen H."/>
            <person name="Vavikolanu K."/>
            <person name="Mehta A."/>
            <person name="Aluvathingal J."/>
            <person name="Nadendla S."/>
            <person name="Myers T."/>
            <person name="Yan Y."/>
            <person name="Sichtig H."/>
        </authorList>
    </citation>
    <scope>NUCLEOTIDE SEQUENCE [LARGE SCALE GENOMIC DNA]</scope>
    <source>
        <strain evidence="2 3">FDAARGOS_1161</strain>
    </source>
</reference>
<evidence type="ECO:0008006" key="4">
    <source>
        <dbReference type="Google" id="ProtNLM"/>
    </source>
</evidence>
<keyword evidence="1" id="KW-0472">Membrane</keyword>
<dbReference type="Proteomes" id="UP000595254">
    <property type="component" value="Chromosome"/>
</dbReference>
<keyword evidence="3" id="KW-1185">Reference proteome</keyword>
<accession>A0A974NRL0</accession>
<dbReference type="InterPro" id="IPR014719">
    <property type="entry name" value="Ribosomal_bL12_C/ClpS-like"/>
</dbReference>
<feature type="transmembrane region" description="Helical" evidence="1">
    <location>
        <begin position="6"/>
        <end position="21"/>
    </location>
</feature>
<keyword evidence="1" id="KW-1133">Transmembrane helix</keyword>
<dbReference type="KEGG" id="ppsr:I6J18_01365"/>